<proteinExistence type="predicted"/>
<accession>A0A834I5V2</accession>
<name>A0A834I5V2_RHYFE</name>
<organism evidence="2 3">
    <name type="scientific">Rhynchophorus ferrugineus</name>
    <name type="common">Red palm weevil</name>
    <name type="synonym">Curculio ferrugineus</name>
    <dbReference type="NCBI Taxonomy" id="354439"/>
    <lineage>
        <taxon>Eukaryota</taxon>
        <taxon>Metazoa</taxon>
        <taxon>Ecdysozoa</taxon>
        <taxon>Arthropoda</taxon>
        <taxon>Hexapoda</taxon>
        <taxon>Insecta</taxon>
        <taxon>Pterygota</taxon>
        <taxon>Neoptera</taxon>
        <taxon>Endopterygota</taxon>
        <taxon>Coleoptera</taxon>
        <taxon>Polyphaga</taxon>
        <taxon>Cucujiformia</taxon>
        <taxon>Curculionidae</taxon>
        <taxon>Dryophthorinae</taxon>
        <taxon>Rhynchophorus</taxon>
    </lineage>
</organism>
<keyword evidence="3" id="KW-1185">Reference proteome</keyword>
<protein>
    <submittedName>
        <fullName evidence="2">Uncharacterized protein</fullName>
    </submittedName>
</protein>
<comment type="caution">
    <text evidence="2">The sequence shown here is derived from an EMBL/GenBank/DDBJ whole genome shotgun (WGS) entry which is preliminary data.</text>
</comment>
<feature type="compositionally biased region" description="Polar residues" evidence="1">
    <location>
        <begin position="102"/>
        <end position="123"/>
    </location>
</feature>
<evidence type="ECO:0000313" key="2">
    <source>
        <dbReference type="EMBL" id="KAF7273231.1"/>
    </source>
</evidence>
<dbReference type="AlphaFoldDB" id="A0A834I5V2"/>
<gene>
    <name evidence="2" type="ORF">GWI33_014045</name>
</gene>
<evidence type="ECO:0000256" key="1">
    <source>
        <dbReference type="SAM" id="MobiDB-lite"/>
    </source>
</evidence>
<evidence type="ECO:0000313" key="3">
    <source>
        <dbReference type="Proteomes" id="UP000625711"/>
    </source>
</evidence>
<sequence length="123" mass="13580">MGFKPAHYAGPVGEIKIQPSGPSFGVQIADPPPPPSLQPPIAARIQSHRPSIDELSLIRFDLKRYAVPNLQRNKKMSKNDDHFNSVPPKDQPPLSKRMASTLKDSVQSDLNTFPTKNNVSVRS</sequence>
<feature type="region of interest" description="Disordered" evidence="1">
    <location>
        <begin position="1"/>
        <end position="41"/>
    </location>
</feature>
<feature type="region of interest" description="Disordered" evidence="1">
    <location>
        <begin position="70"/>
        <end position="123"/>
    </location>
</feature>
<dbReference type="EMBL" id="JAACXV010013530">
    <property type="protein sequence ID" value="KAF7273231.1"/>
    <property type="molecule type" value="Genomic_DNA"/>
</dbReference>
<dbReference type="Proteomes" id="UP000625711">
    <property type="component" value="Unassembled WGS sequence"/>
</dbReference>
<reference evidence="2" key="1">
    <citation type="submission" date="2020-08" db="EMBL/GenBank/DDBJ databases">
        <title>Genome sequencing and assembly of the red palm weevil Rhynchophorus ferrugineus.</title>
        <authorList>
            <person name="Dias G.B."/>
            <person name="Bergman C.M."/>
            <person name="Manee M."/>
        </authorList>
    </citation>
    <scope>NUCLEOTIDE SEQUENCE</scope>
    <source>
        <strain evidence="2">AA-2017</strain>
        <tissue evidence="2">Whole larva</tissue>
    </source>
</reference>